<keyword evidence="7" id="KW-1185">Reference proteome</keyword>
<evidence type="ECO:0000256" key="3">
    <source>
        <dbReference type="ARBA" id="ARBA00022840"/>
    </source>
</evidence>
<keyword evidence="1 4" id="KW-0547">Nucleotide-binding</keyword>
<name>A0ABP0UR38_9BRYO</name>
<accession>A0ABP0UR38</accession>
<evidence type="ECO:0000259" key="5">
    <source>
        <dbReference type="PROSITE" id="PS51192"/>
    </source>
</evidence>
<comment type="similarity">
    <text evidence="4">Belongs to the DEAD box helicase family.</text>
</comment>
<comment type="domain">
    <text evidence="4">The Q motif is unique to and characteristic of the DEAD box family of RNA helicases and controls ATP binding and hydrolysis.</text>
</comment>
<dbReference type="Gene3D" id="3.40.50.300">
    <property type="entry name" value="P-loop containing nucleotide triphosphate hydrolases"/>
    <property type="match status" value="1"/>
</dbReference>
<dbReference type="Pfam" id="PF00270">
    <property type="entry name" value="DEAD"/>
    <property type="match status" value="1"/>
</dbReference>
<evidence type="ECO:0000256" key="1">
    <source>
        <dbReference type="ARBA" id="ARBA00022741"/>
    </source>
</evidence>
<dbReference type="SMART" id="SM00487">
    <property type="entry name" value="DEXDc"/>
    <property type="match status" value="1"/>
</dbReference>
<comment type="function">
    <text evidence="4">RNA helicase.</text>
</comment>
<dbReference type="InterPro" id="IPR011545">
    <property type="entry name" value="DEAD/DEAH_box_helicase_dom"/>
</dbReference>
<dbReference type="PANTHER" id="PTHR24031">
    <property type="entry name" value="RNA HELICASE"/>
    <property type="match status" value="1"/>
</dbReference>
<reference evidence="6" key="1">
    <citation type="submission" date="2024-02" db="EMBL/GenBank/DDBJ databases">
        <authorList>
            <consortium name="ELIXIR-Norway"/>
            <consortium name="Elixir Norway"/>
        </authorList>
    </citation>
    <scope>NUCLEOTIDE SEQUENCE</scope>
</reference>
<keyword evidence="2 4" id="KW-0378">Hydrolase</keyword>
<keyword evidence="3 4" id="KW-0067">ATP-binding</keyword>
<comment type="catalytic activity">
    <reaction evidence="4">
        <text>ATP + H2O = ADP + phosphate + H(+)</text>
        <dbReference type="Rhea" id="RHEA:13065"/>
        <dbReference type="ChEBI" id="CHEBI:15377"/>
        <dbReference type="ChEBI" id="CHEBI:15378"/>
        <dbReference type="ChEBI" id="CHEBI:30616"/>
        <dbReference type="ChEBI" id="CHEBI:43474"/>
        <dbReference type="ChEBI" id="CHEBI:456216"/>
        <dbReference type="EC" id="3.6.4.13"/>
    </reaction>
</comment>
<keyword evidence="4" id="KW-0347">Helicase</keyword>
<proteinExistence type="inferred from homology"/>
<organism evidence="6 7">
    <name type="scientific">Sphagnum troendelagicum</name>
    <dbReference type="NCBI Taxonomy" id="128251"/>
    <lineage>
        <taxon>Eukaryota</taxon>
        <taxon>Viridiplantae</taxon>
        <taxon>Streptophyta</taxon>
        <taxon>Embryophyta</taxon>
        <taxon>Bryophyta</taxon>
        <taxon>Sphagnophytina</taxon>
        <taxon>Sphagnopsida</taxon>
        <taxon>Sphagnales</taxon>
        <taxon>Sphagnaceae</taxon>
        <taxon>Sphagnum</taxon>
    </lineage>
</organism>
<dbReference type="EMBL" id="OZ019898">
    <property type="protein sequence ID" value="CAK9228321.1"/>
    <property type="molecule type" value="Genomic_DNA"/>
</dbReference>
<dbReference type="Proteomes" id="UP001497512">
    <property type="component" value="Chromosome 6"/>
</dbReference>
<dbReference type="PROSITE" id="PS51192">
    <property type="entry name" value="HELICASE_ATP_BIND_1"/>
    <property type="match status" value="1"/>
</dbReference>
<evidence type="ECO:0000313" key="7">
    <source>
        <dbReference type="Proteomes" id="UP001497512"/>
    </source>
</evidence>
<feature type="domain" description="Helicase ATP-binding" evidence="5">
    <location>
        <begin position="14"/>
        <end position="143"/>
    </location>
</feature>
<keyword evidence="4" id="KW-0694">RNA-binding</keyword>
<dbReference type="InterPro" id="IPR014001">
    <property type="entry name" value="Helicase_ATP-bd"/>
</dbReference>
<dbReference type="InterPro" id="IPR027417">
    <property type="entry name" value="P-loop_NTPase"/>
</dbReference>
<dbReference type="SUPFAM" id="SSF52540">
    <property type="entry name" value="P-loop containing nucleoside triphosphate hydrolases"/>
    <property type="match status" value="1"/>
</dbReference>
<dbReference type="EC" id="3.6.4.13" evidence="4"/>
<sequence length="143" mass="15134">MGFTTMTVVQDATLPAILKGQDVLAKAKTGTGKTVAFLLPAIETILKTRGSQGFAGRSPVNVVIICPTRELASQAAKEATMLMTFQKGLGVQVVIGGTNMNSETRRLGSQPCQVITILYPDLSEFCVLASSSCIDHVLSFVTL</sequence>
<evidence type="ECO:0000313" key="6">
    <source>
        <dbReference type="EMBL" id="CAK9228321.1"/>
    </source>
</evidence>
<protein>
    <recommendedName>
        <fullName evidence="4">ATP-dependent RNA helicase</fullName>
        <ecNumber evidence="4">3.6.4.13</ecNumber>
    </recommendedName>
</protein>
<evidence type="ECO:0000256" key="2">
    <source>
        <dbReference type="ARBA" id="ARBA00022801"/>
    </source>
</evidence>
<evidence type="ECO:0000256" key="4">
    <source>
        <dbReference type="RuleBase" id="RU365068"/>
    </source>
</evidence>
<gene>
    <name evidence="6" type="ORF">CSSPTR1EN2_LOCUS18961</name>
</gene>